<evidence type="ECO:0000313" key="7">
    <source>
        <dbReference type="EMBL" id="MBO8480837.1"/>
    </source>
</evidence>
<name>A0A9D9IY30_9BACT</name>
<keyword evidence="1" id="KW-0229">DNA integration</keyword>
<dbReference type="PANTHER" id="PTHR30461:SF19">
    <property type="entry name" value="SITE-SPECIFIC RECOMBINASE RESOLVASE FAMILY"/>
    <property type="match status" value="1"/>
</dbReference>
<dbReference type="Pfam" id="PF00239">
    <property type="entry name" value="Resolvase"/>
    <property type="match status" value="1"/>
</dbReference>
<dbReference type="InterPro" id="IPR006118">
    <property type="entry name" value="Recombinase_CS"/>
</dbReference>
<dbReference type="SMART" id="SM00857">
    <property type="entry name" value="Resolvase"/>
    <property type="match status" value="1"/>
</dbReference>
<dbReference type="EMBL" id="JADILW010000106">
    <property type="protein sequence ID" value="MBO8480837.1"/>
    <property type="molecule type" value="Genomic_DNA"/>
</dbReference>
<evidence type="ECO:0000256" key="2">
    <source>
        <dbReference type="ARBA" id="ARBA00023125"/>
    </source>
</evidence>
<keyword evidence="3" id="KW-0233">DNA recombination</keyword>
<dbReference type="CDD" id="cd03768">
    <property type="entry name" value="SR_ResInv"/>
    <property type="match status" value="1"/>
</dbReference>
<proteinExistence type="predicted"/>
<sequence>MIAAYLRVSTGRQHLANQRDEIRRFAEGRNWKIDLWVTEVASGCKEQSARKLGSLLRRMKRGDVLVVTEISRLSRTLTDVMAIMGLCLKKGIMFYTTKEGYVFDNSINSKVLCFAFGLVAEIERNLISMRTKEALALRRAEGVVLGRRKGSSPKYNLLVSNMDKVLGMIGDNLTVGEICRRFNISKDTFSKFRRTHPAVQEAMDAKKIPPRRRCRQLAGGGLIVG</sequence>
<organism evidence="7 8">
    <name type="scientific">Candidatus Cryptobacteroides avistercoris</name>
    <dbReference type="NCBI Taxonomy" id="2840758"/>
    <lineage>
        <taxon>Bacteria</taxon>
        <taxon>Pseudomonadati</taxon>
        <taxon>Bacteroidota</taxon>
        <taxon>Bacteroidia</taxon>
        <taxon>Bacteroidales</taxon>
        <taxon>Candidatus Cryptobacteroides</taxon>
    </lineage>
</organism>
<feature type="active site" description="O-(5'-phospho-DNA)-serine intermediate" evidence="4 5">
    <location>
        <position position="9"/>
    </location>
</feature>
<dbReference type="InterPro" id="IPR050639">
    <property type="entry name" value="SSR_resolvase"/>
</dbReference>
<reference evidence="7" key="2">
    <citation type="journal article" date="2021" name="PeerJ">
        <title>Extensive microbial diversity within the chicken gut microbiome revealed by metagenomics and culture.</title>
        <authorList>
            <person name="Gilroy R."/>
            <person name="Ravi A."/>
            <person name="Getino M."/>
            <person name="Pursley I."/>
            <person name="Horton D.L."/>
            <person name="Alikhan N.F."/>
            <person name="Baker D."/>
            <person name="Gharbi K."/>
            <person name="Hall N."/>
            <person name="Watson M."/>
            <person name="Adriaenssens E.M."/>
            <person name="Foster-Nyarko E."/>
            <person name="Jarju S."/>
            <person name="Secka A."/>
            <person name="Antonio M."/>
            <person name="Oren A."/>
            <person name="Chaudhuri R.R."/>
            <person name="La Ragione R."/>
            <person name="Hildebrand F."/>
            <person name="Pallen M.J."/>
        </authorList>
    </citation>
    <scope>NUCLEOTIDE SEQUENCE</scope>
    <source>
        <strain evidence="7">B3-1481</strain>
    </source>
</reference>
<dbReference type="AlphaFoldDB" id="A0A9D9IY30"/>
<evidence type="ECO:0000256" key="3">
    <source>
        <dbReference type="ARBA" id="ARBA00023172"/>
    </source>
</evidence>
<evidence type="ECO:0000256" key="1">
    <source>
        <dbReference type="ARBA" id="ARBA00022908"/>
    </source>
</evidence>
<dbReference type="InterPro" id="IPR036162">
    <property type="entry name" value="Resolvase-like_N_sf"/>
</dbReference>
<accession>A0A9D9IY30</accession>
<dbReference type="GO" id="GO:0003677">
    <property type="term" value="F:DNA binding"/>
    <property type="evidence" value="ECO:0007669"/>
    <property type="project" value="UniProtKB-KW"/>
</dbReference>
<dbReference type="PROSITE" id="PS51736">
    <property type="entry name" value="RECOMBINASES_3"/>
    <property type="match status" value="1"/>
</dbReference>
<dbReference type="GO" id="GO:0015074">
    <property type="term" value="P:DNA integration"/>
    <property type="evidence" value="ECO:0007669"/>
    <property type="project" value="UniProtKB-KW"/>
</dbReference>
<keyword evidence="2" id="KW-0238">DNA-binding</keyword>
<protein>
    <submittedName>
        <fullName evidence="7">Recombinase family protein</fullName>
    </submittedName>
</protein>
<dbReference type="PANTHER" id="PTHR30461">
    <property type="entry name" value="DNA-INVERTASE FROM LAMBDOID PROPHAGE"/>
    <property type="match status" value="1"/>
</dbReference>
<evidence type="ECO:0000259" key="6">
    <source>
        <dbReference type="PROSITE" id="PS51736"/>
    </source>
</evidence>
<dbReference type="InterPro" id="IPR006119">
    <property type="entry name" value="Resolv_N"/>
</dbReference>
<dbReference type="SUPFAM" id="SSF53041">
    <property type="entry name" value="Resolvase-like"/>
    <property type="match status" value="1"/>
</dbReference>
<dbReference type="GO" id="GO:0000150">
    <property type="term" value="F:DNA strand exchange activity"/>
    <property type="evidence" value="ECO:0007669"/>
    <property type="project" value="InterPro"/>
</dbReference>
<dbReference type="Gene3D" id="3.40.50.1390">
    <property type="entry name" value="Resolvase, N-terminal catalytic domain"/>
    <property type="match status" value="1"/>
</dbReference>
<evidence type="ECO:0000256" key="5">
    <source>
        <dbReference type="PROSITE-ProRule" id="PRU10137"/>
    </source>
</evidence>
<gene>
    <name evidence="7" type="ORF">IAB76_07020</name>
</gene>
<dbReference type="Proteomes" id="UP000823769">
    <property type="component" value="Unassembled WGS sequence"/>
</dbReference>
<feature type="domain" description="Resolvase/invertase-type recombinase catalytic" evidence="6">
    <location>
        <begin position="1"/>
        <end position="142"/>
    </location>
</feature>
<evidence type="ECO:0000256" key="4">
    <source>
        <dbReference type="PIRSR" id="PIRSR606118-50"/>
    </source>
</evidence>
<dbReference type="PROSITE" id="PS00397">
    <property type="entry name" value="RECOMBINASES_1"/>
    <property type="match status" value="1"/>
</dbReference>
<comment type="caution">
    <text evidence="7">The sequence shown here is derived from an EMBL/GenBank/DDBJ whole genome shotgun (WGS) entry which is preliminary data.</text>
</comment>
<evidence type="ECO:0000313" key="8">
    <source>
        <dbReference type="Proteomes" id="UP000823769"/>
    </source>
</evidence>
<reference evidence="7" key="1">
    <citation type="submission" date="2020-10" db="EMBL/GenBank/DDBJ databases">
        <authorList>
            <person name="Gilroy R."/>
        </authorList>
    </citation>
    <scope>NUCLEOTIDE SEQUENCE</scope>
    <source>
        <strain evidence="7">B3-1481</strain>
    </source>
</reference>